<dbReference type="PANTHER" id="PTHR24189:SF50">
    <property type="entry name" value="ANKYRIN REPEAT AND SOCS BOX PROTEIN 2"/>
    <property type="match status" value="1"/>
</dbReference>
<dbReference type="SUPFAM" id="SSF48403">
    <property type="entry name" value="Ankyrin repeat"/>
    <property type="match status" value="1"/>
</dbReference>
<evidence type="ECO:0000256" key="2">
    <source>
        <dbReference type="ARBA" id="ARBA00023043"/>
    </source>
</evidence>
<dbReference type="PROSITE" id="PS50088">
    <property type="entry name" value="ANK_REPEAT"/>
    <property type="match status" value="3"/>
</dbReference>
<reference evidence="5" key="1">
    <citation type="journal article" date="2015" name="PLoS Genet.">
        <title>The dynamic genome and transcriptome of the human fungal pathogen Blastomyces and close relative Emmonsia.</title>
        <authorList>
            <person name="Munoz J.F."/>
            <person name="Gauthier G.M."/>
            <person name="Desjardins C.A."/>
            <person name="Gallo J.E."/>
            <person name="Holder J."/>
            <person name="Sullivan T.D."/>
            <person name="Marty A.J."/>
            <person name="Carmen J.C."/>
            <person name="Chen Z."/>
            <person name="Ding L."/>
            <person name="Gujja S."/>
            <person name="Magrini V."/>
            <person name="Misas E."/>
            <person name="Mitreva M."/>
            <person name="Priest M."/>
            <person name="Saif S."/>
            <person name="Whiston E.A."/>
            <person name="Young S."/>
            <person name="Zeng Q."/>
            <person name="Goldman W.E."/>
            <person name="Mardis E.R."/>
            <person name="Taylor J.W."/>
            <person name="McEwen J.G."/>
            <person name="Clay O.K."/>
            <person name="Klein B.S."/>
            <person name="Cuomo C.A."/>
        </authorList>
    </citation>
    <scope>NUCLEOTIDE SEQUENCE [LARGE SCALE GENOMIC DNA]</scope>
    <source>
        <strain evidence="5">UAMH 3008</strain>
    </source>
</reference>
<name>A0A0G2HWL7_9EURO</name>
<protein>
    <submittedName>
        <fullName evidence="4">Uncharacterized protein</fullName>
    </submittedName>
</protein>
<dbReference type="Pfam" id="PF12796">
    <property type="entry name" value="Ank_2"/>
    <property type="match status" value="4"/>
</dbReference>
<dbReference type="PANTHER" id="PTHR24189">
    <property type="entry name" value="MYOTROPHIN"/>
    <property type="match status" value="1"/>
</dbReference>
<dbReference type="Proteomes" id="UP000034164">
    <property type="component" value="Unassembled WGS sequence"/>
</dbReference>
<dbReference type="PROSITE" id="PS50297">
    <property type="entry name" value="ANK_REP_REGION"/>
    <property type="match status" value="3"/>
</dbReference>
<feature type="repeat" description="ANK" evidence="3">
    <location>
        <begin position="363"/>
        <end position="395"/>
    </location>
</feature>
<feature type="repeat" description="ANK" evidence="3">
    <location>
        <begin position="445"/>
        <end position="477"/>
    </location>
</feature>
<dbReference type="InterPro" id="IPR050745">
    <property type="entry name" value="Multifunctional_regulatory"/>
</dbReference>
<dbReference type="Gene3D" id="1.25.40.20">
    <property type="entry name" value="Ankyrin repeat-containing domain"/>
    <property type="match status" value="4"/>
</dbReference>
<dbReference type="InterPro" id="IPR002110">
    <property type="entry name" value="Ankyrin_rpt"/>
</dbReference>
<dbReference type="InterPro" id="IPR036770">
    <property type="entry name" value="Ankyrin_rpt-contain_sf"/>
</dbReference>
<dbReference type="OrthoDB" id="4178675at2759"/>
<feature type="repeat" description="ANK" evidence="3">
    <location>
        <begin position="191"/>
        <end position="223"/>
    </location>
</feature>
<dbReference type="VEuPathDB" id="FungiDB:EMCG_03131"/>
<sequence>MLLAEFPTEILLLLGQALVSEKSVSFKNDVAGLNALAQTCSRFHQILNPYLYRFNARHQDSSALVWAALRGERRAAEFSLDGGADVNLTLDSYGFPNNTKTRQPGLHILGISARLPRSPMKPTPGSSGLLTQVFNRRETRAFAAGTAVERKIIPCPKVLAKYDLIIELLISRGIDTERIDSSDERIDFFHKGMTPLHRAASASYHTVVRLLIQGGANIHARTTNSQHTPLHLASKTEEFDFDTVDAANSNKQHRTSRKQQVIRLLLENGADVNAGCYQGDTSPLHFAVNSPAIVKILLDYGADPAVKDEHGRTPLHCAAVVPPYGPDDRGAIRSRGKAERPIIKTVINLLIERGADIEAQTEVGFTPLHFATKLTQVDAAEILLESGANIEAADGGILDFPRWTPLRYAIHAHVAKDCQLTRSRSTALVNLLVKAGANVNAKGGDGLTPLHHAALYGIIDIVHTLVRFGADVEARDHQGTTPLQYATYGQNGKISEEMERRPATPAFGHLGCRTHPAYAATVNYLSSLS</sequence>
<dbReference type="AlphaFoldDB" id="A0A0G2HWL7"/>
<keyword evidence="1" id="KW-0677">Repeat</keyword>
<dbReference type="EMBL" id="LCZI01001096">
    <property type="protein sequence ID" value="KKZ62468.1"/>
    <property type="molecule type" value="Genomic_DNA"/>
</dbReference>
<proteinExistence type="predicted"/>
<evidence type="ECO:0000256" key="1">
    <source>
        <dbReference type="ARBA" id="ARBA00022737"/>
    </source>
</evidence>
<dbReference type="SMART" id="SM00248">
    <property type="entry name" value="ANK"/>
    <property type="match status" value="9"/>
</dbReference>
<keyword evidence="2 3" id="KW-0040">ANK repeat</keyword>
<evidence type="ECO:0000313" key="4">
    <source>
        <dbReference type="EMBL" id="KKZ62468.1"/>
    </source>
</evidence>
<dbReference type="PRINTS" id="PR01415">
    <property type="entry name" value="ANKYRIN"/>
</dbReference>
<comment type="caution">
    <text evidence="4">The sequence shown here is derived from an EMBL/GenBank/DDBJ whole genome shotgun (WGS) entry which is preliminary data.</text>
</comment>
<organism evidence="4 5">
    <name type="scientific">[Emmonsia] crescens</name>
    <dbReference type="NCBI Taxonomy" id="73230"/>
    <lineage>
        <taxon>Eukaryota</taxon>
        <taxon>Fungi</taxon>
        <taxon>Dikarya</taxon>
        <taxon>Ascomycota</taxon>
        <taxon>Pezizomycotina</taxon>
        <taxon>Eurotiomycetes</taxon>
        <taxon>Eurotiomycetidae</taxon>
        <taxon>Onygenales</taxon>
        <taxon>Ajellomycetaceae</taxon>
        <taxon>Emergomyces</taxon>
    </lineage>
</organism>
<gene>
    <name evidence="4" type="ORF">EMCG_03131</name>
</gene>
<evidence type="ECO:0000256" key="3">
    <source>
        <dbReference type="PROSITE-ProRule" id="PRU00023"/>
    </source>
</evidence>
<evidence type="ECO:0000313" key="5">
    <source>
        <dbReference type="Proteomes" id="UP000034164"/>
    </source>
</evidence>
<accession>A0A0G2HWL7</accession>